<dbReference type="InterPro" id="IPR036087">
    <property type="entry name" value="Nict_dMeBzImd_PRibTrfase_sf"/>
</dbReference>
<evidence type="ECO:0000256" key="3">
    <source>
        <dbReference type="ARBA" id="ARBA00011991"/>
    </source>
</evidence>
<dbReference type="AlphaFoldDB" id="A0A2W7NKX0"/>
<dbReference type="FunFam" id="3.40.50.10210:FF:000001">
    <property type="entry name" value="Nicotinate-nucleotide--dimethylbenzimidazole phosphoribosyltransferase"/>
    <property type="match status" value="1"/>
</dbReference>
<evidence type="ECO:0000256" key="4">
    <source>
        <dbReference type="ARBA" id="ARBA00015486"/>
    </source>
</evidence>
<keyword evidence="6 10" id="KW-0328">Glycosyltransferase</keyword>
<dbReference type="HAMAP" id="MF_00230">
    <property type="entry name" value="CobT"/>
    <property type="match status" value="1"/>
</dbReference>
<dbReference type="InterPro" id="IPR023195">
    <property type="entry name" value="Nict_dMeBzImd_PRibTrfase_N"/>
</dbReference>
<proteinExistence type="inferred from homology"/>
<keyword evidence="5 10" id="KW-0169">Cobalamin biosynthesis</keyword>
<evidence type="ECO:0000256" key="6">
    <source>
        <dbReference type="ARBA" id="ARBA00022676"/>
    </source>
</evidence>
<dbReference type="Gene3D" id="3.40.50.10210">
    <property type="match status" value="1"/>
</dbReference>
<comment type="catalytic activity">
    <reaction evidence="9 10">
        <text>5,6-dimethylbenzimidazole + nicotinate beta-D-ribonucleotide = alpha-ribazole 5'-phosphate + nicotinate + H(+)</text>
        <dbReference type="Rhea" id="RHEA:11196"/>
        <dbReference type="ChEBI" id="CHEBI:15378"/>
        <dbReference type="ChEBI" id="CHEBI:15890"/>
        <dbReference type="ChEBI" id="CHEBI:32544"/>
        <dbReference type="ChEBI" id="CHEBI:57502"/>
        <dbReference type="ChEBI" id="CHEBI:57918"/>
        <dbReference type="EC" id="2.4.2.21"/>
    </reaction>
</comment>
<dbReference type="OrthoDB" id="9781491at2"/>
<comment type="similarity">
    <text evidence="2 10">Belongs to the CobT family.</text>
</comment>
<dbReference type="EC" id="2.4.2.21" evidence="3 10"/>
<protein>
    <recommendedName>
        <fullName evidence="4 10">Nicotinate-nucleotide--dimethylbenzimidazole phosphoribosyltransferase</fullName>
        <shortName evidence="10">NN:DBI PRT</shortName>
        <ecNumber evidence="3 10">2.4.2.21</ecNumber>
    </recommendedName>
    <alternativeName>
        <fullName evidence="8 10">N(1)-alpha-phosphoribosyltransferase</fullName>
    </alternativeName>
</protein>
<dbReference type="GO" id="GO:0008939">
    <property type="term" value="F:nicotinate-nucleotide-dimethylbenzimidazole phosphoribosyltransferase activity"/>
    <property type="evidence" value="ECO:0007669"/>
    <property type="project" value="UniProtKB-UniRule"/>
</dbReference>
<evidence type="ECO:0000256" key="9">
    <source>
        <dbReference type="ARBA" id="ARBA00047340"/>
    </source>
</evidence>
<dbReference type="SUPFAM" id="SSF52733">
    <property type="entry name" value="Nicotinate mononucleotide:5,6-dimethylbenzimidazole phosphoribosyltransferase (CobT)"/>
    <property type="match status" value="1"/>
</dbReference>
<dbReference type="Proteomes" id="UP000249239">
    <property type="component" value="Unassembled WGS sequence"/>
</dbReference>
<dbReference type="CDD" id="cd02439">
    <property type="entry name" value="DMB-PRT_CobT"/>
    <property type="match status" value="1"/>
</dbReference>
<comment type="caution">
    <text evidence="11">The sequence shown here is derived from an EMBL/GenBank/DDBJ whole genome shotgun (WGS) entry which is preliminary data.</text>
</comment>
<evidence type="ECO:0000313" key="12">
    <source>
        <dbReference type="Proteomes" id="UP000249239"/>
    </source>
</evidence>
<dbReference type="NCBIfam" id="TIGR03160">
    <property type="entry name" value="cobT_DBIPRT"/>
    <property type="match status" value="1"/>
</dbReference>
<dbReference type="Gene3D" id="1.10.1610.10">
    <property type="match status" value="1"/>
</dbReference>
<comment type="function">
    <text evidence="10">Catalyzes the synthesis of alpha-ribazole-5'-phosphate from nicotinate mononucleotide (NAMN) and 5,6-dimethylbenzimidazole (DMB).</text>
</comment>
<evidence type="ECO:0000313" key="11">
    <source>
        <dbReference type="EMBL" id="PZX13846.1"/>
    </source>
</evidence>
<evidence type="ECO:0000256" key="5">
    <source>
        <dbReference type="ARBA" id="ARBA00022573"/>
    </source>
</evidence>
<evidence type="ECO:0000256" key="7">
    <source>
        <dbReference type="ARBA" id="ARBA00022679"/>
    </source>
</evidence>
<dbReference type="EMBL" id="QKZK01000022">
    <property type="protein sequence ID" value="PZX13846.1"/>
    <property type="molecule type" value="Genomic_DNA"/>
</dbReference>
<dbReference type="Pfam" id="PF02277">
    <property type="entry name" value="DBI_PRT"/>
    <property type="match status" value="1"/>
</dbReference>
<sequence length="344" mass="36345">MQEFIIEPLATDLDDAIAQKIDLKTKPQGALGRLEKVASQICRIQQTLEPQLKLPSFFVCAADHGVVAEGVSPYPQDVTWQMVYNFLSGGAAINVFARQHGIALKVVDCGVKHDFAPHSDLIAMKIDYGTKNMATDPAMSVEQCKQALGNGAKLVDGVHASGSNVIGLGEMGIGNTTAASALLCKLAEVDPAKATGAGTGLSLDGILHKQQVIARALDTHLHLTSPIEILAALGGFEIITMAGAILQAAHHRMVVLIDGFIATSALLAAHALHPDVLDYCISCHQSNENAHRLMLEILGVEPLMKLDMRLGEGTGAAVAYPLILSAVNFVNEMSSFEGAGVSQQ</sequence>
<comment type="pathway">
    <text evidence="1 10">Nucleoside biosynthesis; alpha-ribazole biosynthesis; alpha-ribazole from 5,6-dimethylbenzimidazole: step 1/2.</text>
</comment>
<dbReference type="GO" id="GO:0009236">
    <property type="term" value="P:cobalamin biosynthetic process"/>
    <property type="evidence" value="ECO:0007669"/>
    <property type="project" value="UniProtKB-UniRule"/>
</dbReference>
<evidence type="ECO:0000256" key="8">
    <source>
        <dbReference type="ARBA" id="ARBA00030686"/>
    </source>
</evidence>
<name>A0A2W7NKX0_9BACT</name>
<gene>
    <name evidence="10" type="primary">cobT</name>
    <name evidence="11" type="ORF">LX69_02526</name>
</gene>
<evidence type="ECO:0000256" key="10">
    <source>
        <dbReference type="HAMAP-Rule" id="MF_00230"/>
    </source>
</evidence>
<keyword evidence="7 10" id="KW-0808">Transferase</keyword>
<organism evidence="11 12">
    <name type="scientific">Breznakibacter xylanolyticus</name>
    <dbReference type="NCBI Taxonomy" id="990"/>
    <lineage>
        <taxon>Bacteria</taxon>
        <taxon>Pseudomonadati</taxon>
        <taxon>Bacteroidota</taxon>
        <taxon>Bacteroidia</taxon>
        <taxon>Marinilabiliales</taxon>
        <taxon>Marinilabiliaceae</taxon>
        <taxon>Breznakibacter</taxon>
    </lineage>
</organism>
<evidence type="ECO:0000256" key="1">
    <source>
        <dbReference type="ARBA" id="ARBA00005049"/>
    </source>
</evidence>
<dbReference type="PANTHER" id="PTHR43463:SF1">
    <property type="entry name" value="NICOTINATE-NUCLEOTIDE--DIMETHYLBENZIMIDAZOLE PHOSPHORIBOSYLTRANSFERASE"/>
    <property type="match status" value="1"/>
</dbReference>
<feature type="active site" description="Proton acceptor" evidence="10">
    <location>
        <position position="312"/>
    </location>
</feature>
<dbReference type="RefSeq" id="WP_111446373.1">
    <property type="nucleotide sequence ID" value="NZ_QKZK01000022.1"/>
</dbReference>
<reference evidence="11 12" key="1">
    <citation type="submission" date="2018-06" db="EMBL/GenBank/DDBJ databases">
        <title>Genomic Encyclopedia of Archaeal and Bacterial Type Strains, Phase II (KMG-II): from individual species to whole genera.</title>
        <authorList>
            <person name="Goeker M."/>
        </authorList>
    </citation>
    <scope>NUCLEOTIDE SEQUENCE [LARGE SCALE GENOMIC DNA]</scope>
    <source>
        <strain evidence="11 12">DSM 6779</strain>
    </source>
</reference>
<dbReference type="UniPathway" id="UPA00061">
    <property type="reaction ID" value="UER00516"/>
</dbReference>
<keyword evidence="12" id="KW-1185">Reference proteome</keyword>
<dbReference type="InterPro" id="IPR003200">
    <property type="entry name" value="Nict_dMeBzImd_PRibTrfase"/>
</dbReference>
<accession>A0A2W7NKX0</accession>
<dbReference type="NCBIfam" id="NF000996">
    <property type="entry name" value="PRK00105.1"/>
    <property type="match status" value="1"/>
</dbReference>
<dbReference type="PANTHER" id="PTHR43463">
    <property type="entry name" value="NICOTINATE-NUCLEOTIDE--DIMETHYLBENZIMIDAZOLE PHOSPHORIBOSYLTRANSFERASE"/>
    <property type="match status" value="1"/>
</dbReference>
<evidence type="ECO:0000256" key="2">
    <source>
        <dbReference type="ARBA" id="ARBA00007110"/>
    </source>
</evidence>
<dbReference type="InterPro" id="IPR017846">
    <property type="entry name" value="Nict_dMeBzImd_PRibTrfase_bact"/>
</dbReference>